<evidence type="ECO:0000313" key="2">
    <source>
        <dbReference type="EMBL" id="MXP42270.1"/>
    </source>
</evidence>
<name>A0A6I4UTN3_9SPHN</name>
<organism evidence="2 3">
    <name type="scientific">Croceibacterium soli</name>
    <dbReference type="NCBI Taxonomy" id="1739690"/>
    <lineage>
        <taxon>Bacteria</taxon>
        <taxon>Pseudomonadati</taxon>
        <taxon>Pseudomonadota</taxon>
        <taxon>Alphaproteobacteria</taxon>
        <taxon>Sphingomonadales</taxon>
        <taxon>Erythrobacteraceae</taxon>
        <taxon>Croceibacterium</taxon>
    </lineage>
</organism>
<protein>
    <submittedName>
        <fullName evidence="2">Uncharacterized protein</fullName>
    </submittedName>
</protein>
<dbReference type="EMBL" id="WTYK01000006">
    <property type="protein sequence ID" value="MXP42270.1"/>
    <property type="molecule type" value="Genomic_DNA"/>
</dbReference>
<comment type="caution">
    <text evidence="2">The sequence shown here is derived from an EMBL/GenBank/DDBJ whole genome shotgun (WGS) entry which is preliminary data.</text>
</comment>
<feature type="transmembrane region" description="Helical" evidence="1">
    <location>
        <begin position="73"/>
        <end position="91"/>
    </location>
</feature>
<evidence type="ECO:0000313" key="3">
    <source>
        <dbReference type="Proteomes" id="UP000469159"/>
    </source>
</evidence>
<reference evidence="2 3" key="1">
    <citation type="submission" date="2019-12" db="EMBL/GenBank/DDBJ databases">
        <title>Genomic-based taxomic classification of the family Erythrobacteraceae.</title>
        <authorList>
            <person name="Xu L."/>
        </authorList>
    </citation>
    <scope>NUCLEOTIDE SEQUENCE [LARGE SCALE GENOMIC DNA]</scope>
    <source>
        <strain evidence="2 3">MCCC 1K02066</strain>
    </source>
</reference>
<feature type="transmembrane region" description="Helical" evidence="1">
    <location>
        <begin position="21"/>
        <end position="40"/>
    </location>
</feature>
<keyword evidence="1" id="KW-0472">Membrane</keyword>
<keyword evidence="1" id="KW-0812">Transmembrane</keyword>
<evidence type="ECO:0000256" key="1">
    <source>
        <dbReference type="SAM" id="Phobius"/>
    </source>
</evidence>
<dbReference type="OrthoDB" id="7408889at2"/>
<keyword evidence="1" id="KW-1133">Transmembrane helix</keyword>
<gene>
    <name evidence="2" type="ORF">GRI75_11530</name>
</gene>
<dbReference type="Proteomes" id="UP000469159">
    <property type="component" value="Unassembled WGS sequence"/>
</dbReference>
<accession>A0A6I4UTN3</accession>
<dbReference type="RefSeq" id="WP_160747120.1">
    <property type="nucleotide sequence ID" value="NZ_WTYK01000006.1"/>
</dbReference>
<dbReference type="AlphaFoldDB" id="A0A6I4UTN3"/>
<sequence length="103" mass="11612">MGVPTIRTGKYHGKADLGLSRYLALYLAQAGWILLGVYLLNNAYWPSSCQPTGAVEFVTCSIRLPESRNWVEAALLTWLWSTPILVLLDLSRRYSALVARRTR</sequence>
<proteinExistence type="predicted"/>
<keyword evidence="3" id="KW-1185">Reference proteome</keyword>